<evidence type="ECO:0000256" key="3">
    <source>
        <dbReference type="ARBA" id="ARBA00023163"/>
    </source>
</evidence>
<dbReference type="Gene3D" id="1.10.10.10">
    <property type="entry name" value="Winged helix-like DNA-binding domain superfamily/Winged helix DNA-binding domain"/>
    <property type="match status" value="1"/>
</dbReference>
<evidence type="ECO:0000256" key="2">
    <source>
        <dbReference type="ARBA" id="ARBA00023125"/>
    </source>
</evidence>
<dbReference type="Gene3D" id="3.30.450.40">
    <property type="match status" value="1"/>
</dbReference>
<keyword evidence="3" id="KW-0804">Transcription</keyword>
<organism evidence="6 7">
    <name type="scientific">Streptodolium elevatio</name>
    <dbReference type="NCBI Taxonomy" id="3157996"/>
    <lineage>
        <taxon>Bacteria</taxon>
        <taxon>Bacillati</taxon>
        <taxon>Actinomycetota</taxon>
        <taxon>Actinomycetes</taxon>
        <taxon>Kitasatosporales</taxon>
        <taxon>Streptomycetaceae</taxon>
        <taxon>Streptodolium</taxon>
    </lineage>
</organism>
<dbReference type="InterPro" id="IPR036388">
    <property type="entry name" value="WH-like_DNA-bd_sf"/>
</dbReference>
<feature type="domain" description="IclR-ED" evidence="5">
    <location>
        <begin position="79"/>
        <end position="299"/>
    </location>
</feature>
<dbReference type="InterPro" id="IPR050707">
    <property type="entry name" value="HTH_MetabolicPath_Reg"/>
</dbReference>
<dbReference type="Proteomes" id="UP001551482">
    <property type="component" value="Unassembled WGS sequence"/>
</dbReference>
<keyword evidence="2" id="KW-0238">DNA-binding</keyword>
<evidence type="ECO:0000313" key="6">
    <source>
        <dbReference type="EMBL" id="MEU8139625.1"/>
    </source>
</evidence>
<accession>A0ABV3DV62</accession>
<feature type="domain" description="HTH iclR-type" evidence="4">
    <location>
        <begin position="15"/>
        <end position="78"/>
    </location>
</feature>
<gene>
    <name evidence="6" type="ORF">AB0C36_39790</name>
</gene>
<dbReference type="PANTHER" id="PTHR30136:SF35">
    <property type="entry name" value="HTH-TYPE TRANSCRIPTIONAL REGULATOR RV1719"/>
    <property type="match status" value="1"/>
</dbReference>
<dbReference type="SMART" id="SM00346">
    <property type="entry name" value="HTH_ICLR"/>
    <property type="match status" value="1"/>
</dbReference>
<dbReference type="InterPro" id="IPR014757">
    <property type="entry name" value="Tscrpt_reg_IclR_C"/>
</dbReference>
<reference evidence="6 7" key="1">
    <citation type="submission" date="2024-06" db="EMBL/GenBank/DDBJ databases">
        <title>The Natural Products Discovery Center: Release of the First 8490 Sequenced Strains for Exploring Actinobacteria Biosynthetic Diversity.</title>
        <authorList>
            <person name="Kalkreuter E."/>
            <person name="Kautsar S.A."/>
            <person name="Yang D."/>
            <person name="Bader C.D."/>
            <person name="Teijaro C.N."/>
            <person name="Fluegel L."/>
            <person name="Davis C.M."/>
            <person name="Simpson J.R."/>
            <person name="Lauterbach L."/>
            <person name="Steele A.D."/>
            <person name="Gui C."/>
            <person name="Meng S."/>
            <person name="Li G."/>
            <person name="Viehrig K."/>
            <person name="Ye F."/>
            <person name="Su P."/>
            <person name="Kiefer A.F."/>
            <person name="Nichols A."/>
            <person name="Cepeda A.J."/>
            <person name="Yan W."/>
            <person name="Fan B."/>
            <person name="Jiang Y."/>
            <person name="Adhikari A."/>
            <person name="Zheng C.-J."/>
            <person name="Schuster L."/>
            <person name="Cowan T.M."/>
            <person name="Smanski M.J."/>
            <person name="Chevrette M.G."/>
            <person name="De Carvalho L.P.S."/>
            <person name="Shen B."/>
        </authorList>
    </citation>
    <scope>NUCLEOTIDE SEQUENCE [LARGE SCALE GENOMIC DNA]</scope>
    <source>
        <strain evidence="6 7">NPDC048946</strain>
    </source>
</reference>
<dbReference type="RefSeq" id="WP_358363839.1">
    <property type="nucleotide sequence ID" value="NZ_JBEZFP010000188.1"/>
</dbReference>
<dbReference type="SUPFAM" id="SSF55781">
    <property type="entry name" value="GAF domain-like"/>
    <property type="match status" value="1"/>
</dbReference>
<dbReference type="PROSITE" id="PS51078">
    <property type="entry name" value="ICLR_ED"/>
    <property type="match status" value="1"/>
</dbReference>
<keyword evidence="7" id="KW-1185">Reference proteome</keyword>
<dbReference type="PROSITE" id="PS51077">
    <property type="entry name" value="HTH_ICLR"/>
    <property type="match status" value="1"/>
</dbReference>
<comment type="caution">
    <text evidence="6">The sequence shown here is derived from an EMBL/GenBank/DDBJ whole genome shotgun (WGS) entry which is preliminary data.</text>
</comment>
<name>A0ABV3DV62_9ACTN</name>
<evidence type="ECO:0000313" key="7">
    <source>
        <dbReference type="Proteomes" id="UP001551482"/>
    </source>
</evidence>
<dbReference type="InterPro" id="IPR036390">
    <property type="entry name" value="WH_DNA-bd_sf"/>
</dbReference>
<proteinExistence type="predicted"/>
<evidence type="ECO:0000256" key="1">
    <source>
        <dbReference type="ARBA" id="ARBA00023015"/>
    </source>
</evidence>
<evidence type="ECO:0000259" key="5">
    <source>
        <dbReference type="PROSITE" id="PS51078"/>
    </source>
</evidence>
<evidence type="ECO:0000259" key="4">
    <source>
        <dbReference type="PROSITE" id="PS51077"/>
    </source>
</evidence>
<dbReference type="InterPro" id="IPR005471">
    <property type="entry name" value="Tscrpt_reg_IclR_N"/>
</dbReference>
<dbReference type="EMBL" id="JBEZFP010000188">
    <property type="protein sequence ID" value="MEU8139625.1"/>
    <property type="molecule type" value="Genomic_DNA"/>
</dbReference>
<dbReference type="Pfam" id="PF09339">
    <property type="entry name" value="HTH_IclR"/>
    <property type="match status" value="1"/>
</dbReference>
<protein>
    <submittedName>
        <fullName evidence="6">MarR family transcriptional regulator</fullName>
    </submittedName>
</protein>
<sequence length="311" mass="33097">MTAAESRDAWSAMPSPPTDRVVAVVEFLASRPAEPATVAELVRHLGFNRATCHAVLAALVRSGWVLRDPAEKTFTPGPALIALGRAAESGVPAARAADGELAVLAKDLGLTATISYPSGDHIVVGSRSPATPSGGDTVRVGQRYPFAPPYGPGLVAWGTAADIERWLGRAPRTDDAGLRRFHDVLAAVRRRGYTVESMTAASRRLGEVLAELDSLSPRQRPAVTELLHEIGGIEYLDDDLRDGQPYPISVMSAPAFAGDGTAALNISVHVWRDLDPPTIRVIGERLLTASHAVTRELRGTTPPDFPAATRR</sequence>
<dbReference type="InterPro" id="IPR029016">
    <property type="entry name" value="GAF-like_dom_sf"/>
</dbReference>
<keyword evidence="1" id="KW-0805">Transcription regulation</keyword>
<dbReference type="SUPFAM" id="SSF46785">
    <property type="entry name" value="Winged helix' DNA-binding domain"/>
    <property type="match status" value="1"/>
</dbReference>
<dbReference type="PANTHER" id="PTHR30136">
    <property type="entry name" value="HELIX-TURN-HELIX TRANSCRIPTIONAL REGULATOR, ICLR FAMILY"/>
    <property type="match status" value="1"/>
</dbReference>